<comment type="caution">
    <text evidence="3">The sequence shown here is derived from an EMBL/GenBank/DDBJ whole genome shotgun (WGS) entry which is preliminary data.</text>
</comment>
<sequence length="241" mass="25974">MIDVLWLPGTGFSSGPDGISAEFGRWLDPTRFRFRALRYPASYGGFEPSYADSREAGMVELITAVTKAPGRVVIGGYSQGAGIAGDLAEGPGRAFPGKVVACALISDPARPPGAGTPGRPAASGYGISGTRGTMSIPTWWAAAEGDPITALPEGNPLRSLADMSEYFSFRSPGDAHRWMESLADRCRRHAWQQWWSPANWRTWSGAMAYARGYLVDGRHTTDYLLHGHAAALAETVNREVR</sequence>
<dbReference type="Pfam" id="PF12697">
    <property type="entry name" value="Abhydrolase_6"/>
    <property type="match status" value="1"/>
</dbReference>
<keyword evidence="1 3" id="KW-0378">Hydrolase</keyword>
<reference evidence="3 4" key="1">
    <citation type="submission" date="2020-01" db="EMBL/GenBank/DDBJ databases">
        <title>Genetics and antimicrobial susceptibilities of Nocardia species isolated from the soil; a comparison with species isolated from humans.</title>
        <authorList>
            <person name="Carrasco G."/>
            <person name="Monzon S."/>
            <person name="Sansegundo M."/>
            <person name="Garcia E."/>
            <person name="Garrido N."/>
            <person name="Medina M.J."/>
            <person name="Villalon P."/>
            <person name="Ramirez-Arocha A.C."/>
            <person name="Jimenez P."/>
            <person name="Cuesta I."/>
            <person name="Valdezate S."/>
        </authorList>
    </citation>
    <scope>NUCLEOTIDE SEQUENCE [LARGE SCALE GENOMIC DNA]</scope>
    <source>
        <strain evidence="3 4">CNM20110649</strain>
    </source>
</reference>
<protein>
    <submittedName>
        <fullName evidence="3">Alpha/beta fold hydrolase</fullName>
    </submittedName>
</protein>
<evidence type="ECO:0000313" key="3">
    <source>
        <dbReference type="EMBL" id="NEW54461.1"/>
    </source>
</evidence>
<evidence type="ECO:0000313" key="4">
    <source>
        <dbReference type="Proteomes" id="UP000470876"/>
    </source>
</evidence>
<accession>A0ABX0CD12</accession>
<dbReference type="Gene3D" id="3.40.50.1820">
    <property type="entry name" value="alpha/beta hydrolase"/>
    <property type="match status" value="1"/>
</dbReference>
<dbReference type="InterPro" id="IPR000675">
    <property type="entry name" value="Cutinase/axe"/>
</dbReference>
<evidence type="ECO:0000259" key="2">
    <source>
        <dbReference type="Pfam" id="PF12697"/>
    </source>
</evidence>
<name>A0ABX0CD12_9NOCA</name>
<evidence type="ECO:0000256" key="1">
    <source>
        <dbReference type="ARBA" id="ARBA00022801"/>
    </source>
</evidence>
<gene>
    <name evidence="3" type="ORF">GV794_02110</name>
</gene>
<dbReference type="SUPFAM" id="SSF53474">
    <property type="entry name" value="alpha/beta-Hydrolases"/>
    <property type="match status" value="1"/>
</dbReference>
<dbReference type="SMART" id="SM01110">
    <property type="entry name" value="Cutinase"/>
    <property type="match status" value="1"/>
</dbReference>
<dbReference type="GO" id="GO:0016787">
    <property type="term" value="F:hydrolase activity"/>
    <property type="evidence" value="ECO:0007669"/>
    <property type="project" value="UniProtKB-KW"/>
</dbReference>
<dbReference type="InterPro" id="IPR029058">
    <property type="entry name" value="AB_hydrolase_fold"/>
</dbReference>
<feature type="domain" description="AB hydrolase-1" evidence="2">
    <location>
        <begin position="4"/>
        <end position="233"/>
    </location>
</feature>
<organism evidence="3 4">
    <name type="scientific">Nocardia cyriacigeorgica</name>
    <dbReference type="NCBI Taxonomy" id="135487"/>
    <lineage>
        <taxon>Bacteria</taxon>
        <taxon>Bacillati</taxon>
        <taxon>Actinomycetota</taxon>
        <taxon>Actinomycetes</taxon>
        <taxon>Mycobacteriales</taxon>
        <taxon>Nocardiaceae</taxon>
        <taxon>Nocardia</taxon>
    </lineage>
</organism>
<dbReference type="InterPro" id="IPR000073">
    <property type="entry name" value="AB_hydrolase_1"/>
</dbReference>
<proteinExistence type="predicted"/>
<dbReference type="EMBL" id="JAAGUX010000002">
    <property type="protein sequence ID" value="NEW54461.1"/>
    <property type="molecule type" value="Genomic_DNA"/>
</dbReference>
<dbReference type="RefSeq" id="WP_163828075.1">
    <property type="nucleotide sequence ID" value="NZ_JAAGUX010000002.1"/>
</dbReference>
<keyword evidence="4" id="KW-1185">Reference proteome</keyword>
<dbReference type="Proteomes" id="UP000470876">
    <property type="component" value="Unassembled WGS sequence"/>
</dbReference>